<evidence type="ECO:0000256" key="3">
    <source>
        <dbReference type="ARBA" id="ARBA00022723"/>
    </source>
</evidence>
<reference evidence="10" key="1">
    <citation type="submission" date="2020-07" db="EMBL/GenBank/DDBJ databases">
        <title>Ethylene signaling mediates host invasion by parasitic plants.</title>
        <authorList>
            <person name="Yoshida S."/>
        </authorList>
    </citation>
    <scope>NUCLEOTIDE SEQUENCE</scope>
    <source>
        <strain evidence="10">Okayama</strain>
    </source>
</reference>
<keyword evidence="7" id="KW-0472">Membrane</keyword>
<keyword evidence="11" id="KW-1185">Reference proteome</keyword>
<keyword evidence="3" id="KW-0479">Metal-binding</keyword>
<dbReference type="SUPFAM" id="SSF57850">
    <property type="entry name" value="RING/U-box"/>
    <property type="match status" value="1"/>
</dbReference>
<dbReference type="InterPro" id="IPR051653">
    <property type="entry name" value="E3_ligase_sorting_rcpt"/>
</dbReference>
<dbReference type="PANTHER" id="PTHR47168">
    <property type="entry name" value="RING ZINC FINGER DOMAIN SUPERFAMILY PROTEIN-RELATED"/>
    <property type="match status" value="1"/>
</dbReference>
<dbReference type="PANTHER" id="PTHR47168:SF1">
    <property type="entry name" value="OS02G0798600 PROTEIN"/>
    <property type="match status" value="1"/>
</dbReference>
<evidence type="ECO:0000256" key="8">
    <source>
        <dbReference type="PROSITE-ProRule" id="PRU00175"/>
    </source>
</evidence>
<evidence type="ECO:0000256" key="6">
    <source>
        <dbReference type="ARBA" id="ARBA00022989"/>
    </source>
</evidence>
<keyword evidence="5" id="KW-0862">Zinc</keyword>
<keyword evidence="2" id="KW-0812">Transmembrane</keyword>
<dbReference type="GO" id="GO:0016020">
    <property type="term" value="C:membrane"/>
    <property type="evidence" value="ECO:0007669"/>
    <property type="project" value="UniProtKB-SubCell"/>
</dbReference>
<dbReference type="PROSITE" id="PS50089">
    <property type="entry name" value="ZF_RING_2"/>
    <property type="match status" value="1"/>
</dbReference>
<organism evidence="10 11">
    <name type="scientific">Phtheirospermum japonicum</name>
    <dbReference type="NCBI Taxonomy" id="374723"/>
    <lineage>
        <taxon>Eukaryota</taxon>
        <taxon>Viridiplantae</taxon>
        <taxon>Streptophyta</taxon>
        <taxon>Embryophyta</taxon>
        <taxon>Tracheophyta</taxon>
        <taxon>Spermatophyta</taxon>
        <taxon>Magnoliopsida</taxon>
        <taxon>eudicotyledons</taxon>
        <taxon>Gunneridae</taxon>
        <taxon>Pentapetalae</taxon>
        <taxon>asterids</taxon>
        <taxon>lamiids</taxon>
        <taxon>Lamiales</taxon>
        <taxon>Orobanchaceae</taxon>
        <taxon>Orobanchaceae incertae sedis</taxon>
        <taxon>Phtheirospermum</taxon>
    </lineage>
</organism>
<protein>
    <submittedName>
        <fullName evidence="10">E3 ubiquitin-protein ligase rnf167</fullName>
    </submittedName>
</protein>
<dbReference type="GO" id="GO:0008270">
    <property type="term" value="F:zinc ion binding"/>
    <property type="evidence" value="ECO:0007669"/>
    <property type="project" value="UniProtKB-KW"/>
</dbReference>
<feature type="domain" description="RING-type" evidence="9">
    <location>
        <begin position="238"/>
        <end position="280"/>
    </location>
</feature>
<sequence>MGSESGNLVSSRKFSRSGGSMVNRAKRKIFSLFCGVFTSKSTFQPSQESVSPVGDDITGQAVEPTVYNTDAIAGYNSSGLRSLSNVSDSLPRFRIPGDDDVSAASGSGFFVSDSDHQDLVSISSSFLSNDINERETRRDSGRVFWEALSRRRFRGGDDDAGPGDRRWLLRSEVSEILGGQQTTFCASGLHLDGTCSCDSFFTAEESSSLARSFVDTFPLKYYEKTKNAESDLCDVQQCYICLADYEEGDKLRVLPCNHEYHVPCIDKWLKGVNRVCPVCRHDVCEGPGPENVTYETSSL</sequence>
<proteinExistence type="predicted"/>
<evidence type="ECO:0000259" key="9">
    <source>
        <dbReference type="PROSITE" id="PS50089"/>
    </source>
</evidence>
<keyword evidence="6" id="KW-1133">Transmembrane helix</keyword>
<dbReference type="Proteomes" id="UP000653305">
    <property type="component" value="Unassembled WGS sequence"/>
</dbReference>
<name>A0A830C6Q3_9LAMI</name>
<evidence type="ECO:0000256" key="5">
    <source>
        <dbReference type="ARBA" id="ARBA00022833"/>
    </source>
</evidence>
<evidence type="ECO:0000256" key="4">
    <source>
        <dbReference type="ARBA" id="ARBA00022771"/>
    </source>
</evidence>
<evidence type="ECO:0000256" key="1">
    <source>
        <dbReference type="ARBA" id="ARBA00004167"/>
    </source>
</evidence>
<dbReference type="Gene3D" id="3.30.40.10">
    <property type="entry name" value="Zinc/RING finger domain, C3HC4 (zinc finger)"/>
    <property type="match status" value="1"/>
</dbReference>
<evidence type="ECO:0000256" key="7">
    <source>
        <dbReference type="ARBA" id="ARBA00023136"/>
    </source>
</evidence>
<dbReference type="SMART" id="SM00184">
    <property type="entry name" value="RING"/>
    <property type="match status" value="1"/>
</dbReference>
<dbReference type="EMBL" id="BMAC01000233">
    <property type="protein sequence ID" value="GFP91035.1"/>
    <property type="molecule type" value="Genomic_DNA"/>
</dbReference>
<comment type="subcellular location">
    <subcellularLocation>
        <location evidence="1">Membrane</location>
        <topology evidence="1">Single-pass membrane protein</topology>
    </subcellularLocation>
</comment>
<keyword evidence="4 8" id="KW-0863">Zinc-finger</keyword>
<comment type="caution">
    <text evidence="10">The sequence shown here is derived from an EMBL/GenBank/DDBJ whole genome shotgun (WGS) entry which is preliminary data.</text>
</comment>
<dbReference type="InterPro" id="IPR013083">
    <property type="entry name" value="Znf_RING/FYVE/PHD"/>
</dbReference>
<dbReference type="Pfam" id="PF13639">
    <property type="entry name" value="zf-RING_2"/>
    <property type="match status" value="1"/>
</dbReference>
<dbReference type="AlphaFoldDB" id="A0A830C6Q3"/>
<evidence type="ECO:0000256" key="2">
    <source>
        <dbReference type="ARBA" id="ARBA00022692"/>
    </source>
</evidence>
<dbReference type="OrthoDB" id="8062037at2759"/>
<evidence type="ECO:0000313" key="10">
    <source>
        <dbReference type="EMBL" id="GFP91035.1"/>
    </source>
</evidence>
<dbReference type="InterPro" id="IPR001841">
    <property type="entry name" value="Znf_RING"/>
</dbReference>
<gene>
    <name evidence="10" type="ORF">PHJA_001247500</name>
</gene>
<evidence type="ECO:0000313" key="11">
    <source>
        <dbReference type="Proteomes" id="UP000653305"/>
    </source>
</evidence>
<accession>A0A830C6Q3</accession>
<dbReference type="FunFam" id="3.30.40.10:FF:000388">
    <property type="entry name" value="Putative RING zinc finger domain superfamily protein"/>
    <property type="match status" value="1"/>
</dbReference>